<accession>A0AAV5CYM2</accession>
<dbReference type="PROSITE" id="PS50158">
    <property type="entry name" value="ZF_CCHC"/>
    <property type="match status" value="1"/>
</dbReference>
<feature type="compositionally biased region" description="Pro residues" evidence="2">
    <location>
        <begin position="358"/>
        <end position="372"/>
    </location>
</feature>
<keyword evidence="3" id="KW-0812">Transmembrane</keyword>
<dbReference type="Proteomes" id="UP001054889">
    <property type="component" value="Unassembled WGS sequence"/>
</dbReference>
<keyword evidence="3" id="KW-1133">Transmembrane helix</keyword>
<reference evidence="5" key="2">
    <citation type="submission" date="2021-12" db="EMBL/GenBank/DDBJ databases">
        <title>Resequencing data analysis of finger millet.</title>
        <authorList>
            <person name="Hatakeyama M."/>
            <person name="Aluri S."/>
            <person name="Balachadran M.T."/>
            <person name="Sivarajan S.R."/>
            <person name="Poveda L."/>
            <person name="Shimizu-Inatsugi R."/>
            <person name="Schlapbach R."/>
            <person name="Sreeman S.M."/>
            <person name="Shimizu K.K."/>
        </authorList>
    </citation>
    <scope>NUCLEOTIDE SEQUENCE</scope>
</reference>
<feature type="compositionally biased region" description="Polar residues" evidence="2">
    <location>
        <begin position="561"/>
        <end position="572"/>
    </location>
</feature>
<evidence type="ECO:0000256" key="1">
    <source>
        <dbReference type="PROSITE-ProRule" id="PRU00047"/>
    </source>
</evidence>
<comment type="caution">
    <text evidence="5">The sequence shown here is derived from an EMBL/GenBank/DDBJ whole genome shotgun (WGS) entry which is preliminary data.</text>
</comment>
<dbReference type="GO" id="GO:0003676">
    <property type="term" value="F:nucleic acid binding"/>
    <property type="evidence" value="ECO:0007669"/>
    <property type="project" value="InterPro"/>
</dbReference>
<dbReference type="AlphaFoldDB" id="A0AAV5CYM2"/>
<dbReference type="Gene3D" id="4.10.60.10">
    <property type="entry name" value="Zinc finger, CCHC-type"/>
    <property type="match status" value="1"/>
</dbReference>
<proteinExistence type="predicted"/>
<feature type="domain" description="CCHC-type" evidence="4">
    <location>
        <begin position="158"/>
        <end position="174"/>
    </location>
</feature>
<dbReference type="GO" id="GO:0008270">
    <property type="term" value="F:zinc ion binding"/>
    <property type="evidence" value="ECO:0007669"/>
    <property type="project" value="UniProtKB-KW"/>
</dbReference>
<feature type="compositionally biased region" description="Low complexity" evidence="2">
    <location>
        <begin position="545"/>
        <end position="560"/>
    </location>
</feature>
<dbReference type="EMBL" id="BQKI01000009">
    <property type="protein sequence ID" value="GJN03141.1"/>
    <property type="molecule type" value="Genomic_DNA"/>
</dbReference>
<feature type="region of interest" description="Disordered" evidence="2">
    <location>
        <begin position="354"/>
        <end position="395"/>
    </location>
</feature>
<protein>
    <recommendedName>
        <fullName evidence="4">CCHC-type domain-containing protein</fullName>
    </recommendedName>
</protein>
<feature type="transmembrane region" description="Helical" evidence="3">
    <location>
        <begin position="703"/>
        <end position="723"/>
    </location>
</feature>
<gene>
    <name evidence="5" type="primary">ga20550</name>
    <name evidence="5" type="ORF">PR202_ga20550</name>
</gene>
<keyword evidence="3" id="KW-0472">Membrane</keyword>
<reference evidence="5" key="1">
    <citation type="journal article" date="2018" name="DNA Res.">
        <title>Multiple hybrid de novo genome assembly of finger millet, an orphan allotetraploid crop.</title>
        <authorList>
            <person name="Hatakeyama M."/>
            <person name="Aluri S."/>
            <person name="Balachadran M.T."/>
            <person name="Sivarajan S.R."/>
            <person name="Patrignani A."/>
            <person name="Gruter S."/>
            <person name="Poveda L."/>
            <person name="Shimizu-Inatsugi R."/>
            <person name="Baeten J."/>
            <person name="Francoijs K.J."/>
            <person name="Nataraja K.N."/>
            <person name="Reddy Y.A.N."/>
            <person name="Phadnis S."/>
            <person name="Ravikumar R.L."/>
            <person name="Schlapbach R."/>
            <person name="Sreeman S.M."/>
            <person name="Shimizu K.K."/>
        </authorList>
    </citation>
    <scope>NUCLEOTIDE SEQUENCE</scope>
</reference>
<feature type="compositionally biased region" description="Polar residues" evidence="2">
    <location>
        <begin position="515"/>
        <end position="528"/>
    </location>
</feature>
<dbReference type="PANTHER" id="PTHR33087">
    <property type="entry name" value="OS07G0539200 PROTEIN"/>
    <property type="match status" value="1"/>
</dbReference>
<keyword evidence="1" id="KW-0862">Zinc</keyword>
<keyword evidence="1" id="KW-0863">Zinc-finger</keyword>
<evidence type="ECO:0000259" key="4">
    <source>
        <dbReference type="PROSITE" id="PS50158"/>
    </source>
</evidence>
<name>A0AAV5CYM2_ELECO</name>
<feature type="region of interest" description="Disordered" evidence="2">
    <location>
        <begin position="508"/>
        <end position="581"/>
    </location>
</feature>
<dbReference type="InterPro" id="IPR053253">
    <property type="entry name" value="Sex_diff_modulator"/>
</dbReference>
<evidence type="ECO:0000256" key="2">
    <source>
        <dbReference type="SAM" id="MobiDB-lite"/>
    </source>
</evidence>
<keyword evidence="6" id="KW-1185">Reference proteome</keyword>
<evidence type="ECO:0000313" key="6">
    <source>
        <dbReference type="Proteomes" id="UP001054889"/>
    </source>
</evidence>
<evidence type="ECO:0000313" key="5">
    <source>
        <dbReference type="EMBL" id="GJN03141.1"/>
    </source>
</evidence>
<feature type="region of interest" description="Disordered" evidence="2">
    <location>
        <begin position="1"/>
        <end position="60"/>
    </location>
</feature>
<sequence>MPVATPAPAATSISSSPKAPRSISSLSPEARPFVPTGRSKSQRWERSPSVSSDGEASPIRPSYHDVVATLAAQDKSRQPPQTAKAPRIVLRSEIDHCTLWRGQPDRDGWQKVVSKRTRRHAAAVARRPLREVPADLRGWCFNCFSSLHRAADYRRHTRCFRCLEAGHRSYNCPRSFVTSRQPRSTKAVKMQWRPVKITTGATAIGLGAEILVSIPVVMSRRGQLPTAIYYRRFRRPCAAALPAAVEVELHRVPAHAWEKATAQHLLKDSCWVHSLHPDTENRHDLSIFWLSAWCLRSELIHAGVDLFISEPFEALAEAPPRKWCLSYPISIVIGGGGTGSSPVPAFVRKWPRVAAPPATSPSTPPRESPPSPTGTTSQQSVQSRLGPLPSHSGHVAIADTPTAHEASPITIDAALGMPATSGSPQPIGTPKSAPVTQAIMKSMQSAAIKFGATEGNPMISSPALEDPQPELVFESLSIAESPRAKATVSDGDGVSHQAPLPLSVESVEAPENAESGATTVPSPLQSNVRAPEPGSATKKQASPLANHSEGAEGAANAEGSQLQDPSPTTHLGNTAPPIGQSTEVPTQALVQTPVLQVYSHRRGKVAVGQQAREQEQEQMQLTPSSNLLTPRDLFLSKVSKAVGMVLPALKINKRSRVDPFPVPLSIKKLTKVQIQPLIDQLADLPGWKAELMTKAGRVVQVQFIMVATIIYHAMALDLPPWAIKAMEKIMRNYI</sequence>
<evidence type="ECO:0000256" key="3">
    <source>
        <dbReference type="SAM" id="Phobius"/>
    </source>
</evidence>
<dbReference type="PANTHER" id="PTHR33087:SF51">
    <property type="entry name" value="CCHC-TYPE DOMAIN-CONTAINING PROTEIN"/>
    <property type="match status" value="1"/>
</dbReference>
<feature type="compositionally biased region" description="Low complexity" evidence="2">
    <location>
        <begin position="1"/>
        <end position="27"/>
    </location>
</feature>
<keyword evidence="1" id="KW-0479">Metal-binding</keyword>
<feature type="compositionally biased region" description="Low complexity" evidence="2">
    <location>
        <begin position="373"/>
        <end position="384"/>
    </location>
</feature>
<organism evidence="5 6">
    <name type="scientific">Eleusine coracana subsp. coracana</name>
    <dbReference type="NCBI Taxonomy" id="191504"/>
    <lineage>
        <taxon>Eukaryota</taxon>
        <taxon>Viridiplantae</taxon>
        <taxon>Streptophyta</taxon>
        <taxon>Embryophyta</taxon>
        <taxon>Tracheophyta</taxon>
        <taxon>Spermatophyta</taxon>
        <taxon>Magnoliopsida</taxon>
        <taxon>Liliopsida</taxon>
        <taxon>Poales</taxon>
        <taxon>Poaceae</taxon>
        <taxon>PACMAD clade</taxon>
        <taxon>Chloridoideae</taxon>
        <taxon>Cynodonteae</taxon>
        <taxon>Eleusininae</taxon>
        <taxon>Eleusine</taxon>
    </lineage>
</organism>
<dbReference type="InterPro" id="IPR001878">
    <property type="entry name" value="Znf_CCHC"/>
</dbReference>